<evidence type="ECO:0000256" key="1">
    <source>
        <dbReference type="ARBA" id="ARBA00007913"/>
    </source>
</evidence>
<reference evidence="9 10" key="1">
    <citation type="submission" date="2018-02" db="EMBL/GenBank/DDBJ databases">
        <title>Genomic Encyclopedia of Archaeal and Bacterial Type Strains, Phase II (KMG-II): from individual species to whole genera.</title>
        <authorList>
            <person name="Goeker M."/>
        </authorList>
    </citation>
    <scope>NUCLEOTIDE SEQUENCE [LARGE SCALE GENOMIC DNA]</scope>
    <source>
        <strain evidence="9 10">YU 961-1</strain>
    </source>
</reference>
<evidence type="ECO:0000256" key="3">
    <source>
        <dbReference type="ARBA" id="ARBA00022801"/>
    </source>
</evidence>
<dbReference type="InterPro" id="IPR027417">
    <property type="entry name" value="P-loop_NTPase"/>
</dbReference>
<dbReference type="Pfam" id="PF13087">
    <property type="entry name" value="AAA_12"/>
    <property type="match status" value="1"/>
</dbReference>
<dbReference type="GO" id="GO:0016787">
    <property type="term" value="F:hydrolase activity"/>
    <property type="evidence" value="ECO:0007669"/>
    <property type="project" value="UniProtKB-KW"/>
</dbReference>
<feature type="domain" description="DNA2/NAM7 helicase helicase" evidence="7">
    <location>
        <begin position="309"/>
        <end position="441"/>
    </location>
</feature>
<dbReference type="PANTHER" id="PTHR43788">
    <property type="entry name" value="DNA2/NAM7 HELICASE FAMILY MEMBER"/>
    <property type="match status" value="1"/>
</dbReference>
<dbReference type="InterPro" id="IPR050534">
    <property type="entry name" value="Coronavir_polyprotein_1ab"/>
</dbReference>
<sequence>MPIRVVDLPTPLHLAPHDTTLLRLRQLAEDHPRLPAGLDQIATDLAALRDGVPATVHEPRYPGQDPDVRLYTGAYVLVLHPARSGRGFLVGSVQPIRLDDHHRLVRSCLLVRTPLWQFVPDERRLPVEAISHWDAIRAHWQRLGDERVSAAREPAQPQANAHTRFLDDLHHTIDAAQRVTTDDARRAAPYPYRCARPVDERGRVYEFELVGDRGPREDTYVRVRGATEQRGQVTRVCGRSVAVRFDEPVAVNGTGALEDSLDSAVFNRQRGAVKLLREGRAHNPHLLRVLVDHQVGPMSPPPDAPTAPLDDDQLDAFRRALAVPDVLLVLGPPGTGKTRVISQIARAVALGDGAARPPGRVLVTARTNRAVDNILGRLPDDLTVIRVGNEGVVTEAGRPYLLERRAEELRASILETTEHTLANYGDPSALDGWTRVVADATAALSQAIDAHGQAESALAETRRTAGGPLQAVVDTWRATCETGRRKLDRWQKKIDNLVAGGGFPLFRARRLARLQSAVDDLRREHDKAVAESRRAEHELEVTTKGLPVVLEAIARVEAGAHGIDRARARALEAAASARAAVGGVQVPPEVRGDVDDQALGRDLGLLLAWLRRRGPVLRAQADLLARWRAEVSGSTERLHPELVRYADVIAATTAGTASRVELSDVDFELAVVDEAGQIGVADALVPLVRARRAVLVGDHRQLPPYPDAEVARWGELVPDPAVLDLLTHSALERLVDRLPASNVVPLTWQRRMPPVVAEFISGAFYRGALRTAAEVPHEDTVFRSAFAFVDTSDLPRRFERRSGDAAGYINAVEAEVLCRLAAHYARLGREWAVIVPYVAQLKAVSARLVELIGDEHAVRRNVGSVDSFQGGERDVILYGFTRSNPQGGVGSLSELRHLNVALTRVRRQLVMVGDLSTLVAADDPGFRRLALALREHLAACGDHLTSDDLLNHRALDAGIA</sequence>
<feature type="coiled-coil region" evidence="6">
    <location>
        <begin position="511"/>
        <end position="538"/>
    </location>
</feature>
<name>A0A2S6GBY2_9PSEU</name>
<dbReference type="Proteomes" id="UP000239203">
    <property type="component" value="Unassembled WGS sequence"/>
</dbReference>
<evidence type="ECO:0000256" key="2">
    <source>
        <dbReference type="ARBA" id="ARBA00022741"/>
    </source>
</evidence>
<organism evidence="9 10">
    <name type="scientific">Actinokineospora auranticolor</name>
    <dbReference type="NCBI Taxonomy" id="155976"/>
    <lineage>
        <taxon>Bacteria</taxon>
        <taxon>Bacillati</taxon>
        <taxon>Actinomycetota</taxon>
        <taxon>Actinomycetes</taxon>
        <taxon>Pseudonocardiales</taxon>
        <taxon>Pseudonocardiaceae</taxon>
        <taxon>Actinokineospora</taxon>
    </lineage>
</organism>
<dbReference type="GO" id="GO:0043139">
    <property type="term" value="F:5'-3' DNA helicase activity"/>
    <property type="evidence" value="ECO:0007669"/>
    <property type="project" value="TreeGrafter"/>
</dbReference>
<evidence type="ECO:0000256" key="4">
    <source>
        <dbReference type="ARBA" id="ARBA00022806"/>
    </source>
</evidence>
<keyword evidence="5" id="KW-0067">ATP-binding</keyword>
<dbReference type="Gene3D" id="3.40.50.300">
    <property type="entry name" value="P-loop containing nucleotide triphosphate hydrolases"/>
    <property type="match status" value="2"/>
</dbReference>
<dbReference type="InterPro" id="IPR041679">
    <property type="entry name" value="DNA2/NAM7-like_C"/>
</dbReference>
<evidence type="ECO:0000313" key="9">
    <source>
        <dbReference type="EMBL" id="PPK61869.1"/>
    </source>
</evidence>
<keyword evidence="4" id="KW-0347">Helicase</keyword>
<evidence type="ECO:0000313" key="10">
    <source>
        <dbReference type="Proteomes" id="UP000239203"/>
    </source>
</evidence>
<evidence type="ECO:0000256" key="6">
    <source>
        <dbReference type="SAM" id="Coils"/>
    </source>
</evidence>
<feature type="domain" description="DNA2/NAM7 helicase helicase" evidence="7">
    <location>
        <begin position="621"/>
        <end position="704"/>
    </location>
</feature>
<accession>A0A2S6GBY2</accession>
<comment type="caution">
    <text evidence="9">The sequence shown here is derived from an EMBL/GenBank/DDBJ whole genome shotgun (WGS) entry which is preliminary data.</text>
</comment>
<dbReference type="GO" id="GO:0005524">
    <property type="term" value="F:ATP binding"/>
    <property type="evidence" value="ECO:0007669"/>
    <property type="project" value="UniProtKB-KW"/>
</dbReference>
<dbReference type="InterPro" id="IPR041677">
    <property type="entry name" value="DNA2/NAM7_AAA_11"/>
</dbReference>
<keyword evidence="2" id="KW-0547">Nucleotide-binding</keyword>
<evidence type="ECO:0000256" key="5">
    <source>
        <dbReference type="ARBA" id="ARBA00022840"/>
    </source>
</evidence>
<evidence type="ECO:0000259" key="8">
    <source>
        <dbReference type="Pfam" id="PF13087"/>
    </source>
</evidence>
<gene>
    <name evidence="9" type="ORF">CLV40_13817</name>
</gene>
<dbReference type="PANTHER" id="PTHR43788:SF8">
    <property type="entry name" value="DNA-BINDING PROTEIN SMUBP-2"/>
    <property type="match status" value="1"/>
</dbReference>
<dbReference type="Pfam" id="PF13086">
    <property type="entry name" value="AAA_11"/>
    <property type="match status" value="2"/>
</dbReference>
<dbReference type="InterPro" id="IPR047187">
    <property type="entry name" value="SF1_C_Upf1"/>
</dbReference>
<dbReference type="CDD" id="cd18808">
    <property type="entry name" value="SF1_C_Upf1"/>
    <property type="match status" value="1"/>
</dbReference>
<feature type="domain" description="DNA2/NAM7 helicase-like C-terminal" evidence="8">
    <location>
        <begin position="727"/>
        <end position="914"/>
    </location>
</feature>
<protein>
    <submittedName>
        <fullName evidence="9">AAA domain-containing protein</fullName>
    </submittedName>
</protein>
<keyword evidence="3" id="KW-0378">Hydrolase</keyword>
<dbReference type="AlphaFoldDB" id="A0A2S6GBY2"/>
<dbReference type="RefSeq" id="WP_104483347.1">
    <property type="nucleotide sequence ID" value="NZ_CP154825.1"/>
</dbReference>
<keyword evidence="6" id="KW-0175">Coiled coil</keyword>
<keyword evidence="10" id="KW-1185">Reference proteome</keyword>
<proteinExistence type="inferred from homology"/>
<dbReference type="OrthoDB" id="3197455at2"/>
<dbReference type="SUPFAM" id="SSF52540">
    <property type="entry name" value="P-loop containing nucleoside triphosphate hydrolases"/>
    <property type="match status" value="1"/>
</dbReference>
<evidence type="ECO:0000259" key="7">
    <source>
        <dbReference type="Pfam" id="PF13086"/>
    </source>
</evidence>
<comment type="similarity">
    <text evidence="1">Belongs to the DNA2/NAM7 helicase family.</text>
</comment>
<dbReference type="EMBL" id="PTIX01000038">
    <property type="protein sequence ID" value="PPK61869.1"/>
    <property type="molecule type" value="Genomic_DNA"/>
</dbReference>